<dbReference type="Gene3D" id="3.40.50.300">
    <property type="entry name" value="P-loop containing nucleotide triphosphate hydrolases"/>
    <property type="match status" value="1"/>
</dbReference>
<dbReference type="Pfam" id="PF17207">
    <property type="entry name" value="MCM_OB"/>
    <property type="match status" value="1"/>
</dbReference>
<dbReference type="Proteomes" id="UP001281761">
    <property type="component" value="Unassembled WGS sequence"/>
</dbReference>
<dbReference type="PRINTS" id="PR01663">
    <property type="entry name" value="MCMPROTEIN7"/>
</dbReference>
<evidence type="ECO:0000313" key="12">
    <source>
        <dbReference type="Proteomes" id="UP001281761"/>
    </source>
</evidence>
<dbReference type="Pfam" id="PF17855">
    <property type="entry name" value="MCM_lid"/>
    <property type="match status" value="1"/>
</dbReference>
<dbReference type="InterPro" id="IPR012340">
    <property type="entry name" value="NA-bd_OB-fold"/>
</dbReference>
<dbReference type="SMART" id="SM00350">
    <property type="entry name" value="MCM"/>
    <property type="match status" value="1"/>
</dbReference>
<comment type="subcellular location">
    <subcellularLocation>
        <location evidence="9">Nucleus</location>
    </subcellularLocation>
</comment>
<keyword evidence="4 9" id="KW-0347">Helicase</keyword>
<dbReference type="SUPFAM" id="SSF52540">
    <property type="entry name" value="P-loop containing nucleoside triphosphate hydrolases"/>
    <property type="match status" value="1"/>
</dbReference>
<dbReference type="EC" id="3.6.4.12" evidence="9"/>
<dbReference type="InterPro" id="IPR027417">
    <property type="entry name" value="P-loop_NTPase"/>
</dbReference>
<dbReference type="GO" id="GO:0016787">
    <property type="term" value="F:hydrolase activity"/>
    <property type="evidence" value="ECO:0007669"/>
    <property type="project" value="UniProtKB-KW"/>
</dbReference>
<dbReference type="Gene3D" id="2.20.28.10">
    <property type="match status" value="1"/>
</dbReference>
<dbReference type="EMBL" id="JARBJD010000102">
    <property type="protein sequence ID" value="KAK2952541.1"/>
    <property type="molecule type" value="Genomic_DNA"/>
</dbReference>
<protein>
    <recommendedName>
        <fullName evidence="9">DNA replication licensing factor MCM7</fullName>
        <ecNumber evidence="9">3.6.4.12</ecNumber>
    </recommendedName>
</protein>
<proteinExistence type="inferred from homology"/>
<evidence type="ECO:0000256" key="6">
    <source>
        <dbReference type="ARBA" id="ARBA00023125"/>
    </source>
</evidence>
<keyword evidence="9" id="KW-0539">Nucleus</keyword>
<comment type="caution">
    <text evidence="11">The sequence shown here is derived from an EMBL/GenBank/DDBJ whole genome shotgun (WGS) entry which is preliminary data.</text>
</comment>
<keyword evidence="2 8" id="KW-0547">Nucleotide-binding</keyword>
<keyword evidence="12" id="KW-1185">Reference proteome</keyword>
<dbReference type="InterPro" id="IPR033762">
    <property type="entry name" value="MCM_OB"/>
</dbReference>
<dbReference type="GO" id="GO:0003678">
    <property type="term" value="F:DNA helicase activity"/>
    <property type="evidence" value="ECO:0007669"/>
    <property type="project" value="UniProtKB-EC"/>
</dbReference>
<organism evidence="11 12">
    <name type="scientific">Blattamonas nauphoetae</name>
    <dbReference type="NCBI Taxonomy" id="2049346"/>
    <lineage>
        <taxon>Eukaryota</taxon>
        <taxon>Metamonada</taxon>
        <taxon>Preaxostyla</taxon>
        <taxon>Oxymonadida</taxon>
        <taxon>Blattamonas</taxon>
    </lineage>
</organism>
<evidence type="ECO:0000256" key="1">
    <source>
        <dbReference type="ARBA" id="ARBA00022705"/>
    </source>
</evidence>
<feature type="domain" description="MCM C-terminal AAA(+) ATPase" evidence="10">
    <location>
        <begin position="356"/>
        <end position="562"/>
    </location>
</feature>
<comment type="function">
    <text evidence="9">Acts as component of the MCM2-7 complex (MCM complex) which is the replicative helicase essential for 'once per cell cycle' DNA replication initiation and elongation in eukaryotic cells. The active ATPase sites in the MCM2-7 ring are formed through the interaction surfaces of two neighboring subunits such that a critical structure of a conserved arginine finger motif is provided in trans relative to the ATP-binding site of the Walker A box of the adjacent subunit. The six ATPase active sites, however, are likely to contribute differentially to the complex helicase activity.</text>
</comment>
<dbReference type="Pfam" id="PF00493">
    <property type="entry name" value="MCM"/>
    <property type="match status" value="1"/>
</dbReference>
<evidence type="ECO:0000256" key="2">
    <source>
        <dbReference type="ARBA" id="ARBA00022741"/>
    </source>
</evidence>
<name>A0ABQ9XQJ7_9EUKA</name>
<dbReference type="PROSITE" id="PS50051">
    <property type="entry name" value="MCM_2"/>
    <property type="match status" value="1"/>
</dbReference>
<evidence type="ECO:0000256" key="8">
    <source>
        <dbReference type="RuleBase" id="RU004070"/>
    </source>
</evidence>
<comment type="similarity">
    <text evidence="8">Belongs to the MCM family.</text>
</comment>
<dbReference type="PANTHER" id="PTHR11630">
    <property type="entry name" value="DNA REPLICATION LICENSING FACTOR MCM FAMILY MEMBER"/>
    <property type="match status" value="1"/>
</dbReference>
<sequence>MEDLTQETKDDTLDFIAEAQLCEEFISHFESDPVHGSKYEQQIREIGNGDQKVLSIELDDIVAFCGTKVNSQDRTLPQRIEQNVLRYIDLFSSIVDRKSVKSELNSLTQTQNTIFNSQIDENEKRKRELLLRTQENPDTQSQIPPELTRRFNLVFAPRKKMVSIKMRETNAAQIGHLVKLRGVVLRTTVVHPLIQVVTYTCSACHTSVYQAINSRQFIPLTNCPSPVCKTNKTSNTLTLLPRESKFVKYQEVRLQELTGEVPVGHIPRHLTVHLHGELTNQCLPGDLITLTGAFLPLPATGFRRMRMGLLTDTYILGQNIVVERGSLSGKDGATEEELTTEEMDRAIDELKRRQGLLSILTASIAPEIYGHDNVKKAMLLQLVGSPTRITGDGMTIRGDIHLCLMGDPGVAKSQLLKVATTLSPRGVYTTGKGSTGAGLTAAVLRDPVTNQVMLEGGSLVMADNGLCCIDEFDKMDDADKTAIHEVMEQQTVSIAKGGVNTTLNARTAILAAANPAAGRYNRNRTPWENINLPPALLSRFDLLFLLIDQVDDDSDRNTALHITTVHRTLKAPERETGELVSQPVLREYINRAKRIRPVLSDEAAARITQLFVDQRKQESMVQNPQSYTTPRSLLAIVRLSTAFARLDFRTVVDVRDVDEAKTLVDSSQVVLDGTGERGGDRSFIRSADDIPYIIRNMFSEKQQAHDRRQQKYTGSGMAGLFNRGDYEDEDANLIELDDVQDESDFDPNVLSLATVRETLTRRGVSVEEFTKFLSENKQLGIFEINEDEGTLSLVESD</sequence>
<accession>A0ABQ9XQJ7</accession>
<evidence type="ECO:0000256" key="5">
    <source>
        <dbReference type="ARBA" id="ARBA00022840"/>
    </source>
</evidence>
<dbReference type="Pfam" id="PF14551">
    <property type="entry name" value="MCM_N"/>
    <property type="match status" value="1"/>
</dbReference>
<evidence type="ECO:0000259" key="10">
    <source>
        <dbReference type="PROSITE" id="PS50051"/>
    </source>
</evidence>
<evidence type="ECO:0000256" key="7">
    <source>
        <dbReference type="ARBA" id="ARBA00023306"/>
    </source>
</evidence>
<dbReference type="SUPFAM" id="SSF50249">
    <property type="entry name" value="Nucleic acid-binding proteins"/>
    <property type="match status" value="1"/>
</dbReference>
<dbReference type="InterPro" id="IPR027925">
    <property type="entry name" value="MCM_N"/>
</dbReference>
<evidence type="ECO:0000313" key="11">
    <source>
        <dbReference type="EMBL" id="KAK2952541.1"/>
    </source>
</evidence>
<keyword evidence="1 9" id="KW-0235">DNA replication</keyword>
<evidence type="ECO:0000256" key="3">
    <source>
        <dbReference type="ARBA" id="ARBA00022801"/>
    </source>
</evidence>
<dbReference type="InterPro" id="IPR008050">
    <property type="entry name" value="MCM7"/>
</dbReference>
<keyword evidence="7 9" id="KW-0131">Cell cycle</keyword>
<reference evidence="11 12" key="1">
    <citation type="journal article" date="2022" name="bioRxiv">
        <title>Genomics of Preaxostyla Flagellates Illuminates Evolutionary Transitions and the Path Towards Mitochondrial Loss.</title>
        <authorList>
            <person name="Novak L.V.F."/>
            <person name="Treitli S.C."/>
            <person name="Pyrih J."/>
            <person name="Halakuc P."/>
            <person name="Pipaliya S.V."/>
            <person name="Vacek V."/>
            <person name="Brzon O."/>
            <person name="Soukal P."/>
            <person name="Eme L."/>
            <person name="Dacks J.B."/>
            <person name="Karnkowska A."/>
            <person name="Elias M."/>
            <person name="Hampl V."/>
        </authorList>
    </citation>
    <scope>NUCLEOTIDE SEQUENCE [LARGE SCALE GENOMIC DNA]</scope>
    <source>
        <strain evidence="11">NAU3</strain>
        <tissue evidence="11">Gut</tissue>
    </source>
</reference>
<dbReference type="PRINTS" id="PR01657">
    <property type="entry name" value="MCMFAMILY"/>
</dbReference>
<keyword evidence="3 9" id="KW-0378">Hydrolase</keyword>
<evidence type="ECO:0000256" key="9">
    <source>
        <dbReference type="RuleBase" id="RU365012"/>
    </source>
</evidence>
<gene>
    <name evidence="9" type="primary">MCM7</name>
    <name evidence="11" type="ORF">BLNAU_12507</name>
</gene>
<dbReference type="InterPro" id="IPR041562">
    <property type="entry name" value="MCM_lid"/>
</dbReference>
<comment type="catalytic activity">
    <reaction evidence="9">
        <text>ATP + H2O = ADP + phosphate + H(+)</text>
        <dbReference type="Rhea" id="RHEA:13065"/>
        <dbReference type="ChEBI" id="CHEBI:15377"/>
        <dbReference type="ChEBI" id="CHEBI:15378"/>
        <dbReference type="ChEBI" id="CHEBI:30616"/>
        <dbReference type="ChEBI" id="CHEBI:43474"/>
        <dbReference type="ChEBI" id="CHEBI:456216"/>
        <dbReference type="EC" id="3.6.4.12"/>
    </reaction>
</comment>
<dbReference type="Gene3D" id="2.40.50.140">
    <property type="entry name" value="Nucleic acid-binding proteins"/>
    <property type="match status" value="1"/>
</dbReference>
<keyword evidence="6 8" id="KW-0238">DNA-binding</keyword>
<evidence type="ECO:0000256" key="4">
    <source>
        <dbReference type="ARBA" id="ARBA00022806"/>
    </source>
</evidence>
<keyword evidence="5 8" id="KW-0067">ATP-binding</keyword>
<dbReference type="InterPro" id="IPR001208">
    <property type="entry name" value="MCM_dom"/>
</dbReference>
<dbReference type="InterPro" id="IPR031327">
    <property type="entry name" value="MCM"/>
</dbReference>
<dbReference type="PANTHER" id="PTHR11630:SF26">
    <property type="entry name" value="DNA REPLICATION LICENSING FACTOR MCM7"/>
    <property type="match status" value="1"/>
</dbReference>